<organism evidence="1 2">
    <name type="scientific">Bradyrhizobium nanningense</name>
    <dbReference type="NCBI Taxonomy" id="1325118"/>
    <lineage>
        <taxon>Bacteria</taxon>
        <taxon>Pseudomonadati</taxon>
        <taxon>Pseudomonadota</taxon>
        <taxon>Alphaproteobacteria</taxon>
        <taxon>Hyphomicrobiales</taxon>
        <taxon>Nitrobacteraceae</taxon>
        <taxon>Bradyrhizobium</taxon>
    </lineage>
</organism>
<gene>
    <name evidence="1" type="ORF">XH99_00375</name>
</gene>
<proteinExistence type="predicted"/>
<name>A0A4Q0SGY7_9BRAD</name>
<dbReference type="Proteomes" id="UP000289546">
    <property type="component" value="Unassembled WGS sequence"/>
</dbReference>
<evidence type="ECO:0000313" key="2">
    <source>
        <dbReference type="Proteomes" id="UP000289546"/>
    </source>
</evidence>
<reference evidence="1 2" key="1">
    <citation type="submission" date="2015-04" db="EMBL/GenBank/DDBJ databases">
        <title>Comparative genomics of rhizobia nodulating Arachis hypogaea in China.</title>
        <authorList>
            <person name="Li Y."/>
        </authorList>
    </citation>
    <scope>NUCLEOTIDE SEQUENCE [LARGE SCALE GENOMIC DNA]</scope>
    <source>
        <strain evidence="1 2">CCBAU 51757</strain>
    </source>
</reference>
<comment type="caution">
    <text evidence="1">The sequence shown here is derived from an EMBL/GenBank/DDBJ whole genome shotgun (WGS) entry which is preliminary data.</text>
</comment>
<evidence type="ECO:0000313" key="1">
    <source>
        <dbReference type="EMBL" id="RXH38745.1"/>
    </source>
</evidence>
<keyword evidence="2" id="KW-1185">Reference proteome</keyword>
<dbReference type="EMBL" id="LBJQ01000001">
    <property type="protein sequence ID" value="RXH38745.1"/>
    <property type="molecule type" value="Genomic_DNA"/>
</dbReference>
<accession>A0A4Q0SGY7</accession>
<protein>
    <submittedName>
        <fullName evidence="1">Uncharacterized protein</fullName>
    </submittedName>
</protein>
<dbReference type="AlphaFoldDB" id="A0A4Q0SGY7"/>
<sequence length="114" mass="13176">MFECVSIGRPLDYEIGKPATISERNRRLDKKVSQALSLAEFFRANVVGTNFDFGHIRRFVPFVVSPFEEWIWDGSERMWEQDPHQPRILSASEAIKMVESRRSLSPTTTDTQSL</sequence>
<dbReference type="RefSeq" id="WP_128916024.1">
    <property type="nucleotide sequence ID" value="NZ_LBJQ01000001.1"/>
</dbReference>